<dbReference type="RefSeq" id="YP_010090297.1">
    <property type="nucleotide sequence ID" value="NC_055719.1"/>
</dbReference>
<dbReference type="EMBL" id="KY945241">
    <property type="protein sequence ID" value="ARW56911.1"/>
    <property type="molecule type" value="Genomic_RNA"/>
</dbReference>
<reference evidence="1 2" key="1">
    <citation type="submission" date="2017-04" db="EMBL/GenBank/DDBJ databases">
        <title>Isolation and Genetic Analysis of a Novel Cyanophage S-H35 from the Bohai Sea.</title>
        <authorList>
            <person name="Xu X."/>
        </authorList>
    </citation>
    <scope>NUCLEOTIDE SEQUENCE [LARGE SCALE GENOMIC DNA]</scope>
</reference>
<protein>
    <submittedName>
        <fullName evidence="1">Uncharacterized protein</fullName>
    </submittedName>
</protein>
<sequence>MISKTNVSQQGQSLAGQIKALKKALAAADKDPFLYQLEEIHFMKRSLRRLKEVMQLAKKAQNGGFGYDV</sequence>
<evidence type="ECO:0000313" key="2">
    <source>
        <dbReference type="Proteomes" id="UP000225351"/>
    </source>
</evidence>
<name>A0A1Z1LW65_9CAUD</name>
<dbReference type="GeneID" id="65107769"/>
<accession>A0A1Z1LW65</accession>
<keyword evidence="2" id="KW-1185">Reference proteome</keyword>
<proteinExistence type="predicted"/>
<dbReference type="Proteomes" id="UP000225351">
    <property type="component" value="Segment"/>
</dbReference>
<dbReference type="KEGG" id="vg:65107769"/>
<organism evidence="1 2">
    <name type="scientific">Synechococcus phage S-H35</name>
    <dbReference type="NCBI Taxonomy" id="1983572"/>
    <lineage>
        <taxon>Viruses</taxon>
        <taxon>Duplodnaviria</taxon>
        <taxon>Heunggongvirae</taxon>
        <taxon>Uroviricota</taxon>
        <taxon>Caudoviricetes</taxon>
        <taxon>Pantevenvirales</taxon>
        <taxon>Kyanoviridae</taxon>
        <taxon>Shandvirus</taxon>
        <taxon>Shandvirus sh35</taxon>
    </lineage>
</organism>
<evidence type="ECO:0000313" key="1">
    <source>
        <dbReference type="EMBL" id="ARW56911.1"/>
    </source>
</evidence>